<keyword evidence="6 9" id="KW-0489">Methyltransferase</keyword>
<protein>
    <recommendedName>
        <fullName evidence="4">thiopurine S-methyltransferase</fullName>
        <ecNumber evidence="4">2.1.1.67</ecNumber>
    </recommendedName>
</protein>
<dbReference type="SUPFAM" id="SSF53335">
    <property type="entry name" value="S-adenosyl-L-methionine-dependent methyltransferases"/>
    <property type="match status" value="1"/>
</dbReference>
<accession>A0A1I1MD48</accession>
<evidence type="ECO:0000256" key="3">
    <source>
        <dbReference type="ARBA" id="ARBA00008145"/>
    </source>
</evidence>
<comment type="catalytic activity">
    <reaction evidence="1">
        <text>S-adenosyl-L-methionine + a thiopurine = S-adenosyl-L-homocysteine + a thiopurine S-methylether.</text>
        <dbReference type="EC" id="2.1.1.67"/>
    </reaction>
</comment>
<dbReference type="PIRSF" id="PIRSF023956">
    <property type="entry name" value="Thiopurine_S-methyltransferase"/>
    <property type="match status" value="1"/>
</dbReference>
<dbReference type="EC" id="2.1.1.67" evidence="4"/>
<comment type="similarity">
    <text evidence="3">Belongs to the class I-like SAM-binding methyltransferase superfamily. TPMT family.</text>
</comment>
<dbReference type="GO" id="GO:0008119">
    <property type="term" value="F:thiopurine S-methyltransferase activity"/>
    <property type="evidence" value="ECO:0007669"/>
    <property type="project" value="UniProtKB-EC"/>
</dbReference>
<dbReference type="InterPro" id="IPR025835">
    <property type="entry name" value="Thiopurine_S-MeTrfase"/>
</dbReference>
<dbReference type="InterPro" id="IPR029063">
    <property type="entry name" value="SAM-dependent_MTases_sf"/>
</dbReference>
<keyword evidence="5" id="KW-0963">Cytoplasm</keyword>
<dbReference type="AlphaFoldDB" id="A0A1I1MD48"/>
<dbReference type="STRING" id="402385.SAMN05421848_2925"/>
<dbReference type="PANTHER" id="PTHR10259:SF11">
    <property type="entry name" value="THIOPURINE S-METHYLTRANSFERASE"/>
    <property type="match status" value="1"/>
</dbReference>
<dbReference type="GO" id="GO:0032259">
    <property type="term" value="P:methylation"/>
    <property type="evidence" value="ECO:0007669"/>
    <property type="project" value="UniProtKB-KW"/>
</dbReference>
<evidence type="ECO:0000313" key="9">
    <source>
        <dbReference type="EMBL" id="SFC83046.1"/>
    </source>
</evidence>
<sequence>MSSSSERGCGEWFERWRDGRIGFHSDGVQPMLARYWSALSLAPNARALLPLCGKSGDIGWLSRQGHPVLGVELVEKAVRDWFEAQGEVVPAARTRSNFKRFDSPGQAERAAVTLDVGNFFHLDAGLSDDIDAFYDRAALIALPEAARQRYALKLAELCRPGVEGLLISVVRTERRDQGPPYVVTDDEVRALFAPNFELDRLGEQLDERGMTDIAWRLRRRVPLSS</sequence>
<evidence type="ECO:0000256" key="2">
    <source>
        <dbReference type="ARBA" id="ARBA00004496"/>
    </source>
</evidence>
<dbReference type="EMBL" id="FOLY01000006">
    <property type="protein sequence ID" value="SFC83046.1"/>
    <property type="molecule type" value="Genomic_DNA"/>
</dbReference>
<gene>
    <name evidence="9" type="ORF">SAMN05421848_2925</name>
</gene>
<proteinExistence type="inferred from homology"/>
<organism evidence="9 10">
    <name type="scientific">Kushneria avicenniae</name>
    <dbReference type="NCBI Taxonomy" id="402385"/>
    <lineage>
        <taxon>Bacteria</taxon>
        <taxon>Pseudomonadati</taxon>
        <taxon>Pseudomonadota</taxon>
        <taxon>Gammaproteobacteria</taxon>
        <taxon>Oceanospirillales</taxon>
        <taxon>Halomonadaceae</taxon>
        <taxon>Kushneria</taxon>
    </lineage>
</organism>
<reference evidence="10" key="1">
    <citation type="submission" date="2016-10" db="EMBL/GenBank/DDBJ databases">
        <authorList>
            <person name="Varghese N."/>
            <person name="Submissions S."/>
        </authorList>
    </citation>
    <scope>NUCLEOTIDE SEQUENCE [LARGE SCALE GENOMIC DNA]</scope>
    <source>
        <strain evidence="10">DSM 23439</strain>
    </source>
</reference>
<evidence type="ECO:0000256" key="8">
    <source>
        <dbReference type="ARBA" id="ARBA00022691"/>
    </source>
</evidence>
<dbReference type="RefSeq" id="WP_090135463.1">
    <property type="nucleotide sequence ID" value="NZ_FOLY01000006.1"/>
</dbReference>
<evidence type="ECO:0000313" key="10">
    <source>
        <dbReference type="Proteomes" id="UP000199046"/>
    </source>
</evidence>
<evidence type="ECO:0000256" key="7">
    <source>
        <dbReference type="ARBA" id="ARBA00022679"/>
    </source>
</evidence>
<dbReference type="Proteomes" id="UP000199046">
    <property type="component" value="Unassembled WGS sequence"/>
</dbReference>
<dbReference type="PROSITE" id="PS51585">
    <property type="entry name" value="SAM_MT_TPMT"/>
    <property type="match status" value="1"/>
</dbReference>
<dbReference type="Pfam" id="PF05724">
    <property type="entry name" value="TPMT"/>
    <property type="match status" value="1"/>
</dbReference>
<dbReference type="OrthoDB" id="9778208at2"/>
<dbReference type="PANTHER" id="PTHR10259">
    <property type="entry name" value="THIOPURINE S-METHYLTRANSFERASE"/>
    <property type="match status" value="1"/>
</dbReference>
<dbReference type="Gene3D" id="3.40.50.150">
    <property type="entry name" value="Vaccinia Virus protein VP39"/>
    <property type="match status" value="1"/>
</dbReference>
<keyword evidence="7 9" id="KW-0808">Transferase</keyword>
<evidence type="ECO:0000256" key="5">
    <source>
        <dbReference type="ARBA" id="ARBA00022490"/>
    </source>
</evidence>
<evidence type="ECO:0000256" key="4">
    <source>
        <dbReference type="ARBA" id="ARBA00011905"/>
    </source>
</evidence>
<comment type="subcellular location">
    <subcellularLocation>
        <location evidence="2">Cytoplasm</location>
    </subcellularLocation>
</comment>
<name>A0A1I1MD48_9GAMM</name>
<evidence type="ECO:0000256" key="6">
    <source>
        <dbReference type="ARBA" id="ARBA00022603"/>
    </source>
</evidence>
<keyword evidence="10" id="KW-1185">Reference proteome</keyword>
<dbReference type="InterPro" id="IPR008854">
    <property type="entry name" value="TPMT"/>
</dbReference>
<evidence type="ECO:0000256" key="1">
    <source>
        <dbReference type="ARBA" id="ARBA00000903"/>
    </source>
</evidence>
<dbReference type="GO" id="GO:0005737">
    <property type="term" value="C:cytoplasm"/>
    <property type="evidence" value="ECO:0007669"/>
    <property type="project" value="UniProtKB-SubCell"/>
</dbReference>
<keyword evidence="8" id="KW-0949">S-adenosyl-L-methionine</keyword>